<dbReference type="OrthoDB" id="2134946at2759"/>
<evidence type="ECO:0000313" key="2">
    <source>
        <dbReference type="EMBL" id="RKO93789.1"/>
    </source>
</evidence>
<dbReference type="AlphaFoldDB" id="A0A4P9WL80"/>
<evidence type="ECO:0000313" key="3">
    <source>
        <dbReference type="Proteomes" id="UP000269721"/>
    </source>
</evidence>
<keyword evidence="3" id="KW-1185">Reference proteome</keyword>
<reference evidence="3" key="1">
    <citation type="journal article" date="2018" name="Nat. Microbiol.">
        <title>Leveraging single-cell genomics to expand the fungal tree of life.</title>
        <authorList>
            <person name="Ahrendt S.R."/>
            <person name="Quandt C.A."/>
            <person name="Ciobanu D."/>
            <person name="Clum A."/>
            <person name="Salamov A."/>
            <person name="Andreopoulos B."/>
            <person name="Cheng J.F."/>
            <person name="Woyke T."/>
            <person name="Pelin A."/>
            <person name="Henrissat B."/>
            <person name="Reynolds N.K."/>
            <person name="Benny G.L."/>
            <person name="Smith M.E."/>
            <person name="James T.Y."/>
            <person name="Grigoriev I.V."/>
        </authorList>
    </citation>
    <scope>NUCLEOTIDE SEQUENCE [LARGE SCALE GENOMIC DNA]</scope>
</reference>
<organism evidence="2 3">
    <name type="scientific">Blyttiomyces helicus</name>
    <dbReference type="NCBI Taxonomy" id="388810"/>
    <lineage>
        <taxon>Eukaryota</taxon>
        <taxon>Fungi</taxon>
        <taxon>Fungi incertae sedis</taxon>
        <taxon>Chytridiomycota</taxon>
        <taxon>Chytridiomycota incertae sedis</taxon>
        <taxon>Chytridiomycetes</taxon>
        <taxon>Chytridiomycetes incertae sedis</taxon>
        <taxon>Blyttiomyces</taxon>
    </lineage>
</organism>
<proteinExistence type="predicted"/>
<feature type="region of interest" description="Disordered" evidence="1">
    <location>
        <begin position="34"/>
        <end position="130"/>
    </location>
</feature>
<gene>
    <name evidence="2" type="ORF">BDK51DRAFT_35133</name>
</gene>
<feature type="compositionally biased region" description="Pro residues" evidence="1">
    <location>
        <begin position="68"/>
        <end position="89"/>
    </location>
</feature>
<protein>
    <submittedName>
        <fullName evidence="2">Uncharacterized protein</fullName>
    </submittedName>
</protein>
<dbReference type="Proteomes" id="UP000269721">
    <property type="component" value="Unassembled WGS sequence"/>
</dbReference>
<evidence type="ECO:0000256" key="1">
    <source>
        <dbReference type="SAM" id="MobiDB-lite"/>
    </source>
</evidence>
<sequence length="338" mass="34807">MLYRGSTLRGPMTTSIKVIRVKTYLCPMTKHSYPPAPVGPPSVASLSPRNLQAPPNTPSGPDTDLPSPTSPSPPSPTSLPHPPPSPADIPAPSVLTSAATHAPSPSRPAPHAPRSSPPARTYSTRSNISTAKDLPASALDILASSSDNSPQPEFFTLKGFVHLFIAPFLQGMFYGLGESTARVLVGRYFEVDPAVALGAAPGKPASAAAPPPRGEVKATGWFGLASSPQIASVSGVGFAASVDIPRSPAVDEGSIWYSFLGDVLRCISASVEFRDSLTAARWGLIRPRPGGKAETVVGVGLAGASSTSLREQAGLSDGTTIAGVKEGQGCKASWARLS</sequence>
<feature type="compositionally biased region" description="Low complexity" evidence="1">
    <location>
        <begin position="112"/>
        <end position="121"/>
    </location>
</feature>
<accession>A0A4P9WL80</accession>
<name>A0A4P9WL80_9FUNG</name>
<dbReference type="EMBL" id="KZ994115">
    <property type="protein sequence ID" value="RKO93789.1"/>
    <property type="molecule type" value="Genomic_DNA"/>
</dbReference>
<feature type="compositionally biased region" description="Low complexity" evidence="1">
    <location>
        <begin position="90"/>
        <end position="104"/>
    </location>
</feature>